<dbReference type="PANTHER" id="PTHR22849:SF128">
    <property type="entry name" value="U-BOX DOMAIN-CONTAINING PROTEIN"/>
    <property type="match status" value="1"/>
</dbReference>
<proteinExistence type="predicted"/>
<comment type="caution">
    <text evidence="7">The sequence shown here is derived from an EMBL/GenBank/DDBJ whole genome shotgun (WGS) entry which is preliminary data.</text>
</comment>
<dbReference type="EMBL" id="JBFOLJ010000009">
    <property type="protein sequence ID" value="KAL2507411.1"/>
    <property type="molecule type" value="Genomic_DNA"/>
</dbReference>
<dbReference type="CDD" id="cd16655">
    <property type="entry name" value="RING-Ubox_WDSUB1-like"/>
    <property type="match status" value="1"/>
</dbReference>
<dbReference type="Gene3D" id="3.30.40.10">
    <property type="entry name" value="Zinc/RING finger domain, C3HC4 (zinc finger)"/>
    <property type="match status" value="1"/>
</dbReference>
<dbReference type="Proteomes" id="UP001604277">
    <property type="component" value="Unassembled WGS sequence"/>
</dbReference>
<dbReference type="InterPro" id="IPR045185">
    <property type="entry name" value="PUB22/23/24-like"/>
</dbReference>
<sequence>MDLLDWLVLFFRFRETTSRTRENLVLYLANSRMRLQSPLAAVDSLDSGVLHRFRQKLLKNYTSWCSYLGKKSQVRLPNRHNPNRHRNELLSSHSKLAQMDENIEVPQYFLCPISLQIMKDPVTTVTGITYDRENIEHWLLTAEDVTCPATNQPLPRDSDLTPNHMLRRLIQAWCVVNAKNGIDRIPTPKTPLHKSTVVNLIRKLKNPVMYIDSLKKMDELANENEKNRKCMAEAGSARAMVLFVLKCFKEGKTTGLEEALRILHLTWNPSIIENQQLVQDNLDLVESLTWILKSTKIENNVVTKTQALIVLKKVIEVATPSLLNRLNPDFVKEMVNILQCNKLKTSQPAVKSTLQILIQMCPLGTNRMKIVEVGAVFELVETELDQNLESKKITELIFTLLAHLCSCADGRAQFLKHPAGIAMVTKRLLRISHATDDGGLHIFALISRFSATNEVLVEMLRVGGVSKICMLIQADCADDLKKKAREILRLHSNVWRNSPCIQVYLLTRYAR</sequence>
<dbReference type="PANTHER" id="PTHR22849">
    <property type="entry name" value="WDSAM1 PROTEIN"/>
    <property type="match status" value="1"/>
</dbReference>
<dbReference type="GO" id="GO:0016567">
    <property type="term" value="P:protein ubiquitination"/>
    <property type="evidence" value="ECO:0007669"/>
    <property type="project" value="UniProtKB-UniRule"/>
</dbReference>
<keyword evidence="3 5" id="KW-0808">Transferase</keyword>
<organism evidence="7 8">
    <name type="scientific">Forsythia ovata</name>
    <dbReference type="NCBI Taxonomy" id="205694"/>
    <lineage>
        <taxon>Eukaryota</taxon>
        <taxon>Viridiplantae</taxon>
        <taxon>Streptophyta</taxon>
        <taxon>Embryophyta</taxon>
        <taxon>Tracheophyta</taxon>
        <taxon>Spermatophyta</taxon>
        <taxon>Magnoliopsida</taxon>
        <taxon>eudicotyledons</taxon>
        <taxon>Gunneridae</taxon>
        <taxon>Pentapetalae</taxon>
        <taxon>asterids</taxon>
        <taxon>lamiids</taxon>
        <taxon>Lamiales</taxon>
        <taxon>Oleaceae</taxon>
        <taxon>Forsythieae</taxon>
        <taxon>Forsythia</taxon>
    </lineage>
</organism>
<dbReference type="GO" id="GO:0061630">
    <property type="term" value="F:ubiquitin protein ligase activity"/>
    <property type="evidence" value="ECO:0007669"/>
    <property type="project" value="UniProtKB-UniRule"/>
</dbReference>
<dbReference type="PROSITE" id="PS51698">
    <property type="entry name" value="U_BOX"/>
    <property type="match status" value="1"/>
</dbReference>
<evidence type="ECO:0000256" key="4">
    <source>
        <dbReference type="ARBA" id="ARBA00022786"/>
    </source>
</evidence>
<dbReference type="InterPro" id="IPR013083">
    <property type="entry name" value="Znf_RING/FYVE/PHD"/>
</dbReference>
<protein>
    <recommendedName>
        <fullName evidence="5 6">U-box domain-containing protein</fullName>
        <ecNumber evidence="5">2.3.2.27</ecNumber>
    </recommendedName>
    <alternativeName>
        <fullName evidence="5">RING-type E3 ubiquitin transferase PUB</fullName>
    </alternativeName>
</protein>
<dbReference type="Pfam" id="PF25598">
    <property type="entry name" value="ARM_PUB"/>
    <property type="match status" value="1"/>
</dbReference>
<dbReference type="AlphaFoldDB" id="A0ABD1T3W7"/>
<evidence type="ECO:0000313" key="7">
    <source>
        <dbReference type="EMBL" id="KAL2507411.1"/>
    </source>
</evidence>
<evidence type="ECO:0000256" key="5">
    <source>
        <dbReference type="RuleBase" id="RU369093"/>
    </source>
</evidence>
<comment type="function">
    <text evidence="5">Functions as an E3 ubiquitin ligase.</text>
</comment>
<dbReference type="SUPFAM" id="SSF57850">
    <property type="entry name" value="RING/U-box"/>
    <property type="match status" value="1"/>
</dbReference>
<dbReference type="InterPro" id="IPR016024">
    <property type="entry name" value="ARM-type_fold"/>
</dbReference>
<name>A0ABD1T3W7_9LAMI</name>
<dbReference type="SUPFAM" id="SSF48371">
    <property type="entry name" value="ARM repeat"/>
    <property type="match status" value="1"/>
</dbReference>
<dbReference type="EC" id="2.3.2.27" evidence="5"/>
<dbReference type="Pfam" id="PF04564">
    <property type="entry name" value="U-box"/>
    <property type="match status" value="1"/>
</dbReference>
<keyword evidence="8" id="KW-1185">Reference proteome</keyword>
<accession>A0ABD1T3W7</accession>
<dbReference type="SMART" id="SM00504">
    <property type="entry name" value="Ubox"/>
    <property type="match status" value="1"/>
</dbReference>
<evidence type="ECO:0000256" key="2">
    <source>
        <dbReference type="ARBA" id="ARBA00004906"/>
    </source>
</evidence>
<dbReference type="InterPro" id="IPR011989">
    <property type="entry name" value="ARM-like"/>
</dbReference>
<dbReference type="Gene3D" id="1.25.10.10">
    <property type="entry name" value="Leucine-rich Repeat Variant"/>
    <property type="match status" value="1"/>
</dbReference>
<evidence type="ECO:0000256" key="3">
    <source>
        <dbReference type="ARBA" id="ARBA00022679"/>
    </source>
</evidence>
<dbReference type="InterPro" id="IPR003613">
    <property type="entry name" value="Ubox_domain"/>
</dbReference>
<evidence type="ECO:0000256" key="1">
    <source>
        <dbReference type="ARBA" id="ARBA00000900"/>
    </source>
</evidence>
<gene>
    <name evidence="7" type="ORF">Fot_31058</name>
</gene>
<keyword evidence="4 5" id="KW-0833">Ubl conjugation pathway</keyword>
<feature type="domain" description="U-box" evidence="6">
    <location>
        <begin position="104"/>
        <end position="180"/>
    </location>
</feature>
<comment type="pathway">
    <text evidence="2 5">Protein modification; protein ubiquitination.</text>
</comment>
<evidence type="ECO:0000259" key="6">
    <source>
        <dbReference type="PROSITE" id="PS51698"/>
    </source>
</evidence>
<evidence type="ECO:0000313" key="8">
    <source>
        <dbReference type="Proteomes" id="UP001604277"/>
    </source>
</evidence>
<comment type="catalytic activity">
    <reaction evidence="1 5">
        <text>S-ubiquitinyl-[E2 ubiquitin-conjugating enzyme]-L-cysteine + [acceptor protein]-L-lysine = [E2 ubiquitin-conjugating enzyme]-L-cysteine + N(6)-ubiquitinyl-[acceptor protein]-L-lysine.</text>
        <dbReference type="EC" id="2.3.2.27"/>
    </reaction>
</comment>
<dbReference type="InterPro" id="IPR058678">
    <property type="entry name" value="ARM_PUB"/>
</dbReference>
<reference evidence="8" key="1">
    <citation type="submission" date="2024-07" db="EMBL/GenBank/DDBJ databases">
        <title>Two chromosome-level genome assemblies of Korean endemic species Abeliophyllum distichum and Forsythia ovata (Oleaceae).</title>
        <authorList>
            <person name="Jang H."/>
        </authorList>
    </citation>
    <scope>NUCLEOTIDE SEQUENCE [LARGE SCALE GENOMIC DNA]</scope>
</reference>